<dbReference type="GO" id="GO:0046872">
    <property type="term" value="F:metal ion binding"/>
    <property type="evidence" value="ECO:0007669"/>
    <property type="project" value="UniProtKB-KW"/>
</dbReference>
<evidence type="ECO:0000313" key="13">
    <source>
        <dbReference type="Proteomes" id="UP000015442"/>
    </source>
</evidence>
<keyword evidence="5" id="KW-0067">ATP-binding</keyword>
<organism evidence="12 13">
    <name type="scientific">Leptospira noguchii serovar Panama str. CZ214</name>
    <dbReference type="NCBI Taxonomy" id="1001595"/>
    <lineage>
        <taxon>Bacteria</taxon>
        <taxon>Pseudomonadati</taxon>
        <taxon>Spirochaetota</taxon>
        <taxon>Spirochaetia</taxon>
        <taxon>Leptospirales</taxon>
        <taxon>Leptospiraceae</taxon>
        <taxon>Leptospira</taxon>
    </lineage>
</organism>
<evidence type="ECO:0000256" key="5">
    <source>
        <dbReference type="ARBA" id="ARBA00022840"/>
    </source>
</evidence>
<evidence type="ECO:0000313" key="12">
    <source>
        <dbReference type="EMBL" id="EQA70763.1"/>
    </source>
</evidence>
<evidence type="ECO:0000256" key="9">
    <source>
        <dbReference type="ARBA" id="ARBA00044145"/>
    </source>
</evidence>
<evidence type="ECO:0000256" key="1">
    <source>
        <dbReference type="ARBA" id="ARBA00022679"/>
    </source>
</evidence>
<dbReference type="GO" id="GO:0016779">
    <property type="term" value="F:nucleotidyltransferase activity"/>
    <property type="evidence" value="ECO:0007669"/>
    <property type="project" value="UniProtKB-KW"/>
</dbReference>
<evidence type="ECO:0000256" key="7">
    <source>
        <dbReference type="ARBA" id="ARBA00023080"/>
    </source>
</evidence>
<dbReference type="Proteomes" id="UP000015442">
    <property type="component" value="Unassembled WGS sequence"/>
</dbReference>
<sequence>MLDEMKEKYNQLLENISNSLDISPSKYKQALDRFDSVSRWFQNSQNQPLLFKLRIYMQGSFRLGTVVRPLKNQEESDYDIDLVCEVQSIKNSTTPYDLKMAIKDRLDESETYSKLLDDEGKRCWTLNYAEQDGIGFHMDILPATFEAESKKETIRSLGVPNEIANLAIAITDKKNSEYNWLSSNPDGYAEWFSSVNRKAFEILAPVQRKTLLKENDLIFNSDSDIPNALIKTPLQRAIQILKRHRDQRFAKSEFESDKPISIIITTLSALSYNGEMDTYAALKSIIDNLRFYSRLMSRSLNEEHYLDKKLIQKNPNGIWTILNPVNPEENFADRWHENDDRKAKAFFQWITWVGEDLLEILNQSNNMQRLTESLNVSFGKHVVQKAISADSNIILSSIPPKRVYTIENVSKPYKKC</sequence>
<evidence type="ECO:0000256" key="6">
    <source>
        <dbReference type="ARBA" id="ARBA00022842"/>
    </source>
</evidence>
<keyword evidence="4" id="KW-0547">Nucleotide-binding</keyword>
<keyword evidence="6" id="KW-0460">Magnesium</keyword>
<keyword evidence="8" id="KW-0051">Antiviral defense</keyword>
<gene>
    <name evidence="12" type="ORF">LEP1GSC059_3413</name>
</gene>
<evidence type="ECO:0000256" key="4">
    <source>
        <dbReference type="ARBA" id="ARBA00022741"/>
    </source>
</evidence>
<proteinExistence type="predicted"/>
<keyword evidence="7" id="KW-0546">Nucleotide metabolism</keyword>
<dbReference type="InterPro" id="IPR048445">
    <property type="entry name" value="DncV-like_NTFase"/>
</dbReference>
<accession>T0FC64</accession>
<feature type="domain" description="Cyclic GMP-AMP synthase DncV-like nucleotidyltransferase" evidence="11">
    <location>
        <begin position="55"/>
        <end position="140"/>
    </location>
</feature>
<evidence type="ECO:0000256" key="8">
    <source>
        <dbReference type="ARBA" id="ARBA00023118"/>
    </source>
</evidence>
<keyword evidence="3" id="KW-0479">Metal-binding</keyword>
<name>T0FC64_9LEPT</name>
<keyword evidence="2" id="KW-0548">Nucleotidyltransferase</keyword>
<dbReference type="GO" id="GO:0051607">
    <property type="term" value="P:defense response to virus"/>
    <property type="evidence" value="ECO:0007669"/>
    <property type="project" value="UniProtKB-KW"/>
</dbReference>
<comment type="caution">
    <text evidence="12">The sequence shown here is derived from an EMBL/GenBank/DDBJ whole genome shotgun (WGS) entry which is preliminary data.</text>
</comment>
<evidence type="ECO:0000256" key="3">
    <source>
        <dbReference type="ARBA" id="ARBA00022723"/>
    </source>
</evidence>
<dbReference type="CDD" id="cd05400">
    <property type="entry name" value="NT_2-5OAS_ClassI-CCAase"/>
    <property type="match status" value="1"/>
</dbReference>
<keyword evidence="1" id="KW-0808">Transferase</keyword>
<evidence type="ECO:0000256" key="10">
    <source>
        <dbReference type="ARBA" id="ARBA00048304"/>
    </source>
</evidence>
<evidence type="ECO:0000256" key="2">
    <source>
        <dbReference type="ARBA" id="ARBA00022695"/>
    </source>
</evidence>
<evidence type="ECO:0000259" key="11">
    <source>
        <dbReference type="Pfam" id="PF21654"/>
    </source>
</evidence>
<comment type="catalytic activity">
    <reaction evidence="10">
        <text>GTP + ATP = 3',3'-cGAMP + 2 diphosphate</text>
        <dbReference type="Rhea" id="RHEA:35647"/>
        <dbReference type="ChEBI" id="CHEBI:30616"/>
        <dbReference type="ChEBI" id="CHEBI:33019"/>
        <dbReference type="ChEBI" id="CHEBI:37565"/>
        <dbReference type="ChEBI" id="CHEBI:71501"/>
    </reaction>
    <physiologicalReaction direction="left-to-right" evidence="10">
        <dbReference type="Rhea" id="RHEA:35648"/>
    </physiologicalReaction>
</comment>
<dbReference type="GO" id="GO:0009117">
    <property type="term" value="P:nucleotide metabolic process"/>
    <property type="evidence" value="ECO:0007669"/>
    <property type="project" value="UniProtKB-KW"/>
</dbReference>
<protein>
    <recommendedName>
        <fullName evidence="9">Cyclic GMP-AMP synthase</fullName>
    </recommendedName>
</protein>
<dbReference type="Pfam" id="PF21654">
    <property type="entry name" value="DncV-like_NTFase"/>
    <property type="match status" value="1"/>
</dbReference>
<dbReference type="GO" id="GO:0005524">
    <property type="term" value="F:ATP binding"/>
    <property type="evidence" value="ECO:0007669"/>
    <property type="project" value="UniProtKB-KW"/>
</dbReference>
<dbReference type="EMBL" id="AKWY02000024">
    <property type="protein sequence ID" value="EQA70763.1"/>
    <property type="molecule type" value="Genomic_DNA"/>
</dbReference>
<dbReference type="InterPro" id="IPR006116">
    <property type="entry name" value="NT_2-5OAS_ClassI-CCAase"/>
</dbReference>
<reference evidence="12 13" key="1">
    <citation type="submission" date="2013-05" db="EMBL/GenBank/DDBJ databases">
        <authorList>
            <person name="Harkins D.M."/>
            <person name="Durkin A.S."/>
            <person name="Brinkac L.M."/>
            <person name="Haft D.H."/>
            <person name="Selengut J.D."/>
            <person name="Sanka R."/>
            <person name="DePew J."/>
            <person name="Purushe J."/>
            <person name="Hartskeerl R.A."/>
            <person name="Ahmed A."/>
            <person name="van der Linden H."/>
            <person name="Goris M.G.A."/>
            <person name="Vinetz J.M."/>
            <person name="Sutton G.G."/>
            <person name="Nierman W.C."/>
            <person name="Fouts D.E."/>
        </authorList>
    </citation>
    <scope>NUCLEOTIDE SEQUENCE [LARGE SCALE GENOMIC DNA]</scope>
    <source>
        <strain evidence="12 13">CZ214</strain>
    </source>
</reference>
<dbReference type="AlphaFoldDB" id="T0FC64"/>